<dbReference type="Gene3D" id="1.20.930.40">
    <property type="entry name" value="Transferrin receptor-like, dimerisation domain"/>
    <property type="match status" value="1"/>
</dbReference>
<name>A0A3Q3G2T7_9LABR</name>
<comment type="subunit">
    <text evidence="2">Homodimer; disulfide-linked.</text>
</comment>
<dbReference type="GO" id="GO:0006879">
    <property type="term" value="P:intracellular iron ion homeostasis"/>
    <property type="evidence" value="ECO:0007669"/>
    <property type="project" value="UniProtKB-UniRule"/>
</dbReference>
<evidence type="ECO:0000313" key="6">
    <source>
        <dbReference type="Proteomes" id="UP000261660"/>
    </source>
</evidence>
<dbReference type="FunFam" id="1.20.930.40:FF:000002">
    <property type="entry name" value="Transferrin receptor protein 1"/>
    <property type="match status" value="1"/>
</dbReference>
<dbReference type="FunCoup" id="A0A3Q3G2T7">
    <property type="interactions" value="864"/>
</dbReference>
<comment type="similarity">
    <text evidence="1 2">Belongs to the peptidase M28 family. M28B subfamily.</text>
</comment>
<dbReference type="Proteomes" id="UP000261660">
    <property type="component" value="Unplaced"/>
</dbReference>
<organism evidence="5 6">
    <name type="scientific">Labrus bergylta</name>
    <name type="common">ballan wrasse</name>
    <dbReference type="NCBI Taxonomy" id="56723"/>
    <lineage>
        <taxon>Eukaryota</taxon>
        <taxon>Metazoa</taxon>
        <taxon>Chordata</taxon>
        <taxon>Craniata</taxon>
        <taxon>Vertebrata</taxon>
        <taxon>Euteleostomi</taxon>
        <taxon>Actinopterygii</taxon>
        <taxon>Neopterygii</taxon>
        <taxon>Teleostei</taxon>
        <taxon>Neoteleostei</taxon>
        <taxon>Acanthomorphata</taxon>
        <taxon>Eupercaria</taxon>
        <taxon>Labriformes</taxon>
        <taxon>Labridae</taxon>
        <taxon>Labrus</taxon>
    </lineage>
</organism>
<dbReference type="InterPro" id="IPR036757">
    <property type="entry name" value="TFR-like_dimer_dom_sf"/>
</dbReference>
<dbReference type="PANTHER" id="PTHR10404:SF26">
    <property type="entry name" value="TRANSFERRIN RECEPTOR PROTEIN 1"/>
    <property type="match status" value="1"/>
</dbReference>
<dbReference type="GO" id="GO:0033572">
    <property type="term" value="P:transferrin transport"/>
    <property type="evidence" value="ECO:0007669"/>
    <property type="project" value="UniProtKB-UniRule"/>
</dbReference>
<keyword evidence="2" id="KW-0325">Glycoprotein</keyword>
<dbReference type="Ensembl" id="ENSLBET00000027281.1">
    <property type="protein sequence ID" value="ENSLBEP00000025989.1"/>
    <property type="gene ID" value="ENSLBEG00000019754.1"/>
</dbReference>
<keyword evidence="2" id="KW-0472">Membrane</keyword>
<dbReference type="InterPro" id="IPR007365">
    <property type="entry name" value="TFR-like_dimer_dom"/>
</dbReference>
<dbReference type="GO" id="GO:0031623">
    <property type="term" value="P:receptor internalization"/>
    <property type="evidence" value="ECO:0007669"/>
    <property type="project" value="UniProtKB-UniRule"/>
</dbReference>
<evidence type="ECO:0000259" key="3">
    <source>
        <dbReference type="Pfam" id="PF04253"/>
    </source>
</evidence>
<dbReference type="FunFam" id="3.40.630.10:FF:000101">
    <property type="entry name" value="N-acetylated alpha-linked acidic dipeptidase like 1"/>
    <property type="match status" value="1"/>
</dbReference>
<evidence type="ECO:0000256" key="1">
    <source>
        <dbReference type="ARBA" id="ARBA00005634"/>
    </source>
</evidence>
<dbReference type="AlphaFoldDB" id="A0A3Q3G2T7"/>
<comment type="PTM">
    <text evidence="2">Stearoylated.</text>
</comment>
<feature type="transmembrane region" description="Helical" evidence="2">
    <location>
        <begin position="52"/>
        <end position="72"/>
    </location>
</feature>
<dbReference type="Gene3D" id="3.40.630.10">
    <property type="entry name" value="Zn peptidases"/>
    <property type="match status" value="2"/>
</dbReference>
<accession>A0A3Q3G2T7</accession>
<feature type="domain" description="Transferrin receptor-like dimerisation" evidence="3">
    <location>
        <begin position="529"/>
        <end position="640"/>
    </location>
</feature>
<dbReference type="InterPro" id="IPR046450">
    <property type="entry name" value="PA_dom_sf"/>
</dbReference>
<dbReference type="InterPro" id="IPR007484">
    <property type="entry name" value="Peptidase_M28"/>
</dbReference>
<keyword evidence="2" id="KW-0254">Endocytosis</keyword>
<dbReference type="STRING" id="56723.ENSLBEP00000025989"/>
<comment type="subcellular location">
    <subcellularLocation>
        <location evidence="2">Cell membrane</location>
        <topology evidence="2">Single-pass type II membrane protein</topology>
    </subcellularLocation>
    <subcellularLocation>
        <location evidence="2">Melanosome</location>
    </subcellularLocation>
</comment>
<dbReference type="Pfam" id="PF04389">
    <property type="entry name" value="Peptidase_M28"/>
    <property type="match status" value="1"/>
</dbReference>
<sequence>VPHLISLILPGYLIGFLVHRKKDVAPICAASVLSFDKVVVPETALRFIFRKLFTVFLFVPFFSIYLILISCYSSEFSSTSHRAGSQGDEVLGNKVLTKFNEYGMKTWTDEHFVKVQDRPASGFNSFFQERDMILMLYISCLGCRIVCVLRHQHERQVMLIRAGRISLAEKVANAAKMNASAVLIYPDPSSYLKEGNTPLFGHVHMGSGDPYTPGFPSINHTQFPPVQSSGLPKILAQTIPTSMADGILKELGGDNVPNGWGLFGKLGGEGDIIKVDVGNVLTEKKISNVFGIIKGFVDPDRYVVIGAQRDAWGPGFAASTVGTSVLVELARSISDMVKNDGFKPRRSIVFVSWTAGNMGTLGYLSSLTVKYSKHGSQRLNVSSFAGQDRFKVAASPLMHSLIESTMREVRQKLEGFPLQPLQMNDAAYPFVAFSGIPSLSFRFNSDRDHYSFFGTALDTQDNLNTAAAGKVPELAEVATRFAGHMVLRLVHDHLLRFDLKKYNKIIKVQVAQINGKIMSVRRVTNASFKFTWLSSASASYGRASHDLMTDIQNSNLDDIEMCRIINDRIMAVERSFLSPYVSPSDNPFRHILLGSGAHTLKGLINHLDALRADNPDADADAFRNQFALATWTIQGCADSLAGNIWSLDNEI</sequence>
<protein>
    <recommendedName>
        <fullName evidence="2">Transferrin receptor protein 1</fullName>
    </recommendedName>
</protein>
<feature type="domain" description="Peptidase M28" evidence="4">
    <location>
        <begin position="288"/>
        <end position="474"/>
    </location>
</feature>
<dbReference type="SUPFAM" id="SSF53187">
    <property type="entry name" value="Zn-dependent exopeptidases"/>
    <property type="match status" value="1"/>
</dbReference>
<dbReference type="Pfam" id="PF04253">
    <property type="entry name" value="TFR_dimer"/>
    <property type="match status" value="1"/>
</dbReference>
<reference evidence="5" key="1">
    <citation type="submission" date="2025-08" db="UniProtKB">
        <authorList>
            <consortium name="Ensembl"/>
        </authorList>
    </citation>
    <scope>IDENTIFICATION</scope>
</reference>
<keyword evidence="2" id="KW-0812">Transmembrane</keyword>
<evidence type="ECO:0000256" key="2">
    <source>
        <dbReference type="RuleBase" id="RU367157"/>
    </source>
</evidence>
<dbReference type="InParanoid" id="A0A3Q3G2T7"/>
<reference evidence="5" key="2">
    <citation type="submission" date="2025-09" db="UniProtKB">
        <authorList>
            <consortium name="Ensembl"/>
        </authorList>
    </citation>
    <scope>IDENTIFICATION</scope>
</reference>
<keyword evidence="2" id="KW-1003">Cell membrane</keyword>
<dbReference type="SUPFAM" id="SSF52025">
    <property type="entry name" value="PA domain"/>
    <property type="match status" value="1"/>
</dbReference>
<keyword evidence="2" id="KW-1133">Transmembrane helix</keyword>
<proteinExistence type="inferred from homology"/>
<evidence type="ECO:0000313" key="5">
    <source>
        <dbReference type="Ensembl" id="ENSLBEP00000025989.1"/>
    </source>
</evidence>
<dbReference type="GO" id="GO:0009897">
    <property type="term" value="C:external side of plasma membrane"/>
    <property type="evidence" value="ECO:0007669"/>
    <property type="project" value="TreeGrafter"/>
</dbReference>
<dbReference type="SUPFAM" id="SSF47672">
    <property type="entry name" value="Transferrin receptor-like dimerisation domain"/>
    <property type="match status" value="1"/>
</dbReference>
<dbReference type="GeneTree" id="ENSGT01030000234598"/>
<dbReference type="PANTHER" id="PTHR10404">
    <property type="entry name" value="N-ACETYLATED-ALPHA-LINKED ACIDIC DIPEPTIDASE"/>
    <property type="match status" value="1"/>
</dbReference>
<keyword evidence="2" id="KW-0675">Receptor</keyword>
<dbReference type="GO" id="GO:0042470">
    <property type="term" value="C:melanosome"/>
    <property type="evidence" value="ECO:0007669"/>
    <property type="project" value="UniProtKB-SubCell"/>
</dbReference>
<dbReference type="GO" id="GO:0004998">
    <property type="term" value="F:transferrin receptor activity"/>
    <property type="evidence" value="ECO:0007669"/>
    <property type="project" value="UniProtKB-UniRule"/>
</dbReference>
<dbReference type="InterPro" id="IPR039373">
    <property type="entry name" value="Peptidase_M28B"/>
</dbReference>
<keyword evidence="6" id="KW-1185">Reference proteome</keyword>
<keyword evidence="2" id="KW-0564">Palmitate</keyword>
<comment type="function">
    <text evidence="2">Cellular uptake of iron occurs via receptor-mediated endocytosis of ligand-occupied transferrin receptor into specialized endosomes. Endosomal acidification leads to iron release. The apotransferrin-receptor complex is then recycled to the cell surface with a return to neutral pH and the concomitant loss of affinity of apotransferrin for its receptor. Transferrin receptor is necessary for development of erythrocytes and the nervous system. Acts as a lipid sensor that regulates mitochondrial fusion by regulating activation of the JNK pathway.</text>
</comment>
<keyword evidence="2" id="KW-0449">Lipoprotein</keyword>
<evidence type="ECO:0000259" key="4">
    <source>
        <dbReference type="Pfam" id="PF04389"/>
    </source>
</evidence>
<dbReference type="Gene3D" id="3.50.30.30">
    <property type="match status" value="1"/>
</dbReference>